<organism evidence="1 2">
    <name type="scientific">Candidatus Komeilibacteria bacterium RIFOXYC1_FULL_37_11</name>
    <dbReference type="NCBI Taxonomy" id="1798555"/>
    <lineage>
        <taxon>Bacteria</taxon>
        <taxon>Candidatus Komeiliibacteriota</taxon>
    </lineage>
</organism>
<dbReference type="SUPFAM" id="SSF53335">
    <property type="entry name" value="S-adenosyl-L-methionine-dependent methyltransferases"/>
    <property type="match status" value="1"/>
</dbReference>
<name>A0A1G2BXY3_9BACT</name>
<dbReference type="Gene3D" id="3.40.50.150">
    <property type="entry name" value="Vaccinia Virus protein VP39"/>
    <property type="match status" value="1"/>
</dbReference>
<dbReference type="EMBL" id="MHKQ01000016">
    <property type="protein sequence ID" value="OGY93841.1"/>
    <property type="molecule type" value="Genomic_DNA"/>
</dbReference>
<dbReference type="InterPro" id="IPR029063">
    <property type="entry name" value="SAM-dependent_MTases_sf"/>
</dbReference>
<comment type="caution">
    <text evidence="1">The sequence shown here is derived from an EMBL/GenBank/DDBJ whole genome shotgun (WGS) entry which is preliminary data.</text>
</comment>
<dbReference type="AlphaFoldDB" id="A0A1G2BXY3"/>
<accession>A0A1G2BXY3</accession>
<reference evidence="1 2" key="1">
    <citation type="journal article" date="2016" name="Nat. Commun.">
        <title>Thousands of microbial genomes shed light on interconnected biogeochemical processes in an aquifer system.</title>
        <authorList>
            <person name="Anantharaman K."/>
            <person name="Brown C.T."/>
            <person name="Hug L.A."/>
            <person name="Sharon I."/>
            <person name="Castelle C.J."/>
            <person name="Probst A.J."/>
            <person name="Thomas B.C."/>
            <person name="Singh A."/>
            <person name="Wilkins M.J."/>
            <person name="Karaoz U."/>
            <person name="Brodie E.L."/>
            <person name="Williams K.H."/>
            <person name="Hubbard S.S."/>
            <person name="Banfield J.F."/>
        </authorList>
    </citation>
    <scope>NUCLEOTIDE SEQUENCE [LARGE SCALE GENOMIC DNA]</scope>
</reference>
<gene>
    <name evidence="1" type="ORF">A2406_00620</name>
</gene>
<evidence type="ECO:0000313" key="1">
    <source>
        <dbReference type="EMBL" id="OGY93841.1"/>
    </source>
</evidence>
<evidence type="ECO:0008006" key="3">
    <source>
        <dbReference type="Google" id="ProtNLM"/>
    </source>
</evidence>
<proteinExistence type="predicted"/>
<protein>
    <recommendedName>
        <fullName evidence="3">Methyltransferase domain-containing protein</fullName>
    </recommendedName>
</protein>
<dbReference type="Pfam" id="PF13489">
    <property type="entry name" value="Methyltransf_23"/>
    <property type="match status" value="1"/>
</dbReference>
<dbReference type="Proteomes" id="UP000177626">
    <property type="component" value="Unassembled WGS sequence"/>
</dbReference>
<evidence type="ECO:0000313" key="2">
    <source>
        <dbReference type="Proteomes" id="UP000177626"/>
    </source>
</evidence>
<sequence>MQNPNIPRQKTEAELKIDSLLEKLKTVDIDLEQETADQEQLNPYERMLSIRNVWETIKDKLHNPETALDVGSGFGYGTVMLDAQGIKTVGIENVPAKNEQALELFNQLDITLKEIDKIDFENSPAILETDFNKLSDQEVTDLITMFYLSGELISNPETLKTCEKLLKTNGQMILSTEADRAHVEEILASGNLKLPTNFSWEIIDVPNNFEKTIILLTKN</sequence>